<feature type="compositionally biased region" description="Basic residues" evidence="1">
    <location>
        <begin position="86"/>
        <end position="102"/>
    </location>
</feature>
<reference evidence="2 3" key="1">
    <citation type="submission" date="2018-06" db="EMBL/GenBank/DDBJ databases">
        <authorList>
            <consortium name="Pathogen Informatics"/>
            <person name="Doyle S."/>
        </authorList>
    </citation>
    <scope>NUCLEOTIDE SEQUENCE [LARGE SCALE GENOMIC DNA]</scope>
    <source>
        <strain evidence="2 3">NCTC12410</strain>
    </source>
</reference>
<organism evidence="2 3">
    <name type="scientific">Helicobacter canis</name>
    <dbReference type="NCBI Taxonomy" id="29419"/>
    <lineage>
        <taxon>Bacteria</taxon>
        <taxon>Pseudomonadati</taxon>
        <taxon>Campylobacterota</taxon>
        <taxon>Epsilonproteobacteria</taxon>
        <taxon>Campylobacterales</taxon>
        <taxon>Helicobacteraceae</taxon>
        <taxon>Helicobacter</taxon>
    </lineage>
</organism>
<dbReference type="Proteomes" id="UP000254841">
    <property type="component" value="Unassembled WGS sequence"/>
</dbReference>
<sequence>MGLSKVDSRISACSVKPLRDSRIVELESRLLLKKPAAAAPCTASLVFKPRKEIRLDCLSMKRGEEIRDSSPQAESLEKPTSPPPQKPKHTPKPQPHIKHAII</sequence>
<evidence type="ECO:0000256" key="1">
    <source>
        <dbReference type="SAM" id="MobiDB-lite"/>
    </source>
</evidence>
<evidence type="ECO:0000313" key="3">
    <source>
        <dbReference type="Proteomes" id="UP000254841"/>
    </source>
</evidence>
<gene>
    <name evidence="2" type="ORF">NCTC12410_00971</name>
</gene>
<feature type="region of interest" description="Disordered" evidence="1">
    <location>
        <begin position="63"/>
        <end position="102"/>
    </location>
</feature>
<proteinExistence type="predicted"/>
<evidence type="ECO:0000313" key="2">
    <source>
        <dbReference type="EMBL" id="STO97149.1"/>
    </source>
</evidence>
<dbReference type="EMBL" id="UGHV01000001">
    <property type="protein sequence ID" value="STO97149.1"/>
    <property type="molecule type" value="Genomic_DNA"/>
</dbReference>
<accession>A0A377J498</accession>
<dbReference type="AlphaFoldDB" id="A0A377J498"/>
<name>A0A377J498_9HELI</name>
<protein>
    <submittedName>
        <fullName evidence="2">Uncharacterized protein</fullName>
    </submittedName>
</protein>